<gene>
    <name evidence="2" type="ORF">GOBAR_AA38756</name>
</gene>
<feature type="compositionally biased region" description="Basic residues" evidence="1">
    <location>
        <begin position="444"/>
        <end position="456"/>
    </location>
</feature>
<feature type="region of interest" description="Disordered" evidence="1">
    <location>
        <begin position="420"/>
        <end position="456"/>
    </location>
</feature>
<name>A0A2P5VSZ7_GOSBA</name>
<dbReference type="PANTHER" id="PTHR33205:SF1">
    <property type="entry name" value="TRANSMEMBRANE PROTEIN"/>
    <property type="match status" value="1"/>
</dbReference>
<dbReference type="OrthoDB" id="1925485at2759"/>
<proteinExistence type="predicted"/>
<feature type="compositionally biased region" description="Polar residues" evidence="1">
    <location>
        <begin position="586"/>
        <end position="599"/>
    </location>
</feature>
<feature type="region of interest" description="Disordered" evidence="1">
    <location>
        <begin position="583"/>
        <end position="605"/>
    </location>
</feature>
<feature type="region of interest" description="Disordered" evidence="1">
    <location>
        <begin position="166"/>
        <end position="189"/>
    </location>
</feature>
<accession>A0A2P5VSZ7</accession>
<evidence type="ECO:0000313" key="2">
    <source>
        <dbReference type="EMBL" id="PPR81967.1"/>
    </source>
</evidence>
<dbReference type="AlphaFoldDB" id="A0A2P5VSZ7"/>
<evidence type="ECO:0000256" key="1">
    <source>
        <dbReference type="SAM" id="MobiDB-lite"/>
    </source>
</evidence>
<dbReference type="Proteomes" id="UP000239757">
    <property type="component" value="Unassembled WGS sequence"/>
</dbReference>
<reference evidence="2 3" key="1">
    <citation type="submission" date="2015-01" db="EMBL/GenBank/DDBJ databases">
        <title>Genome of allotetraploid Gossypium barbadense reveals genomic plasticity and fiber elongation in cotton evolution.</title>
        <authorList>
            <person name="Chen X."/>
            <person name="Liu X."/>
            <person name="Zhao B."/>
            <person name="Zheng H."/>
            <person name="Hu Y."/>
            <person name="Lu G."/>
            <person name="Yang C."/>
            <person name="Chen J."/>
            <person name="Shan C."/>
            <person name="Zhang L."/>
            <person name="Zhou Y."/>
            <person name="Wang L."/>
            <person name="Guo W."/>
            <person name="Bai Y."/>
            <person name="Ruan J."/>
            <person name="Shangguan X."/>
            <person name="Mao Y."/>
            <person name="Jiang J."/>
            <person name="Zhu Y."/>
            <person name="Lei J."/>
            <person name="Kang H."/>
            <person name="Chen S."/>
            <person name="He X."/>
            <person name="Wang R."/>
            <person name="Wang Y."/>
            <person name="Chen J."/>
            <person name="Wang L."/>
            <person name="Yu S."/>
            <person name="Wang B."/>
            <person name="Wei J."/>
            <person name="Song S."/>
            <person name="Lu X."/>
            <person name="Gao Z."/>
            <person name="Gu W."/>
            <person name="Deng X."/>
            <person name="Ma D."/>
            <person name="Wang S."/>
            <person name="Liang W."/>
            <person name="Fang L."/>
            <person name="Cai C."/>
            <person name="Zhu X."/>
            <person name="Zhou B."/>
            <person name="Zhang Y."/>
            <person name="Chen Z."/>
            <person name="Xu S."/>
            <person name="Zhu R."/>
            <person name="Wang S."/>
            <person name="Zhang T."/>
            <person name="Zhao G."/>
        </authorList>
    </citation>
    <scope>NUCLEOTIDE SEQUENCE [LARGE SCALE GENOMIC DNA]</scope>
    <source>
        <strain evidence="3">cv. Xinhai21</strain>
        <tissue evidence="2">Leaf</tissue>
    </source>
</reference>
<organism evidence="2 3">
    <name type="scientific">Gossypium barbadense</name>
    <name type="common">Sea Island cotton</name>
    <name type="synonym">Hibiscus barbadensis</name>
    <dbReference type="NCBI Taxonomy" id="3634"/>
    <lineage>
        <taxon>Eukaryota</taxon>
        <taxon>Viridiplantae</taxon>
        <taxon>Streptophyta</taxon>
        <taxon>Embryophyta</taxon>
        <taxon>Tracheophyta</taxon>
        <taxon>Spermatophyta</taxon>
        <taxon>Magnoliopsida</taxon>
        <taxon>eudicotyledons</taxon>
        <taxon>Gunneridae</taxon>
        <taxon>Pentapetalae</taxon>
        <taxon>rosids</taxon>
        <taxon>malvids</taxon>
        <taxon>Malvales</taxon>
        <taxon>Malvaceae</taxon>
        <taxon>Malvoideae</taxon>
        <taxon>Gossypium</taxon>
    </lineage>
</organism>
<dbReference type="EMBL" id="KZ671060">
    <property type="protein sequence ID" value="PPR81967.1"/>
    <property type="molecule type" value="Genomic_DNA"/>
</dbReference>
<dbReference type="PANTHER" id="PTHR33205">
    <property type="entry name" value="TRANSMEMBRANE PROTEIN"/>
    <property type="match status" value="1"/>
</dbReference>
<protein>
    <submittedName>
        <fullName evidence="2">Uncharacterized protein</fullName>
    </submittedName>
</protein>
<dbReference type="AntiFam" id="ANF00034">
    <property type="entry name" value="Antisense to 5.8S rRNA"/>
</dbReference>
<sequence length="819" mass="91274">MPKGFKGLDRQTRMTLDEVAYSITTDRRDDDVVEDSNLGQPLAVSAREANFRPRSNRGSRAHGRRALGLMAWGATCVQRLDGSRDSAIHTKYRISLRSSSMREPRYPLPRVVLYILRQESNITEASTPRTVRRQKTCPFFRFDSLARFAPGVCSLCLEEVDPGISPHPTGKGTTRLTAPRHGGGERRGCTRTTSGVVCNAFAGRSARQVSTMILPQLVSRLRSRSLTELTRQIAPPTKNGHAPPPIESRKSSQSVNPYYVWTCCSSFINPRISPLTMKYECPRLSLLIITPIPKANTIGSKSYDACFEHSISSKYSAGGTTRPIKARSASPAVGTSRPVLTLELPRLLAPDLPSNGSSLRDLDCTHSNYQTHRARINQVAFLRDVDTAWLSTCRISNEEAITEHEHRPCQETKCIGIERQGPKPYSQKYFPHPKARTSTSAPTRPHRFKGAHSGHRARLWSTTQPKGHEMEKGRQHIHNSIWLWYATQDPDRTPWVQLEQGDSMKRSVARQFDARAWQGQGANGSPTWEAEGVPNMTEENGQAKLEPIAMHKPPQEIFARYRELGPGIVGYISMGTGLTGRKIITPATSTGDRPTTIGRTSEAPGCPCCSRHSHIQCPRLPMVSEAPAHPSTKVPMLLETPVHPRHQGADGARGSRTTKGLGYRWCPRLRHNQGPRLPMVYEASVHPSTKGTNVPMLAEGSRTTDVLRWPVVRSIGSITVQAAMCVDRSATIRTFLGYQWCLMLRRDPRGQESYFIFEGWLTNATTGKARRDHAEWKSSEPPRGTYNRDGAQRFGHEMGVAVPWDNPVRSQYHASLLKS</sequence>
<evidence type="ECO:0000313" key="3">
    <source>
        <dbReference type="Proteomes" id="UP000239757"/>
    </source>
</evidence>